<comment type="subcellular location">
    <subcellularLocation>
        <location evidence="1">Cell inner membrane</location>
        <topology evidence="1">Single-pass membrane protein</topology>
        <orientation evidence="1">Periplasmic side</orientation>
    </subcellularLocation>
</comment>
<keyword evidence="4" id="KW-1015">Disulfide bond</keyword>
<dbReference type="GO" id="GO:0030288">
    <property type="term" value="C:outer membrane-bounded periplasmic space"/>
    <property type="evidence" value="ECO:0007669"/>
    <property type="project" value="InterPro"/>
</dbReference>
<dbReference type="PROSITE" id="PS51352">
    <property type="entry name" value="THIOREDOXIN_2"/>
    <property type="match status" value="1"/>
</dbReference>
<dbReference type="InterPro" id="IPR036249">
    <property type="entry name" value="Thioredoxin-like_sf"/>
</dbReference>
<keyword evidence="6" id="KW-0472">Membrane</keyword>
<dbReference type="Proteomes" id="UP000278733">
    <property type="component" value="Chromosome"/>
</dbReference>
<dbReference type="GO" id="GO:0017004">
    <property type="term" value="P:cytochrome complex assembly"/>
    <property type="evidence" value="ECO:0007669"/>
    <property type="project" value="UniProtKB-KW"/>
</dbReference>
<dbReference type="Pfam" id="PF08534">
    <property type="entry name" value="Redoxin"/>
    <property type="match status" value="1"/>
</dbReference>
<dbReference type="PANTHER" id="PTHR42852">
    <property type="entry name" value="THIOL:DISULFIDE INTERCHANGE PROTEIN DSBE"/>
    <property type="match status" value="1"/>
</dbReference>
<dbReference type="PANTHER" id="PTHR42852:SF6">
    <property type="entry name" value="THIOL:DISULFIDE INTERCHANGE PROTEIN DSBE"/>
    <property type="match status" value="1"/>
</dbReference>
<accession>A0A448MST6</accession>
<dbReference type="InterPro" id="IPR004799">
    <property type="entry name" value="Periplasmic_diS_OxRdtase_DsbE"/>
</dbReference>
<evidence type="ECO:0000259" key="7">
    <source>
        <dbReference type="PROSITE" id="PS51352"/>
    </source>
</evidence>
<evidence type="ECO:0000256" key="2">
    <source>
        <dbReference type="ARBA" id="ARBA00007758"/>
    </source>
</evidence>
<proteinExistence type="inferred from homology"/>
<dbReference type="GO" id="GO:0015036">
    <property type="term" value="F:disulfide oxidoreductase activity"/>
    <property type="evidence" value="ECO:0007669"/>
    <property type="project" value="InterPro"/>
</dbReference>
<dbReference type="Gene3D" id="3.40.30.10">
    <property type="entry name" value="Glutaredoxin"/>
    <property type="match status" value="1"/>
</dbReference>
<dbReference type="STRING" id="758.GCA_000730685_01421"/>
<reference evidence="8 9" key="1">
    <citation type="submission" date="2018-12" db="EMBL/GenBank/DDBJ databases">
        <authorList>
            <consortium name="Pathogen Informatics"/>
        </authorList>
    </citation>
    <scope>NUCLEOTIDE SEQUENCE [LARGE SCALE GENOMIC DNA]</scope>
    <source>
        <strain evidence="8 9">NCTC8284</strain>
    </source>
</reference>
<keyword evidence="5" id="KW-0676">Redox-active center</keyword>
<evidence type="ECO:0000313" key="9">
    <source>
        <dbReference type="Proteomes" id="UP000278733"/>
    </source>
</evidence>
<organism evidence="8 9">
    <name type="scientific">Rodentibacter pneumotropicus</name>
    <dbReference type="NCBI Taxonomy" id="758"/>
    <lineage>
        <taxon>Bacteria</taxon>
        <taxon>Pseudomonadati</taxon>
        <taxon>Pseudomonadota</taxon>
        <taxon>Gammaproteobacteria</taxon>
        <taxon>Pasteurellales</taxon>
        <taxon>Pasteurellaceae</taxon>
        <taxon>Rodentibacter</taxon>
    </lineage>
</organism>
<protein>
    <submittedName>
        <fullName evidence="8">Periplasmic protein thiol:disulfide oxidoreductases DsbE</fullName>
    </submittedName>
</protein>
<dbReference type="InterPro" id="IPR017937">
    <property type="entry name" value="Thioredoxin_CS"/>
</dbReference>
<evidence type="ECO:0000256" key="5">
    <source>
        <dbReference type="ARBA" id="ARBA00023284"/>
    </source>
</evidence>
<keyword evidence="6" id="KW-0812">Transmembrane</keyword>
<evidence type="ECO:0000256" key="4">
    <source>
        <dbReference type="ARBA" id="ARBA00023157"/>
    </source>
</evidence>
<dbReference type="AlphaFoldDB" id="A0A448MST6"/>
<dbReference type="SUPFAM" id="SSF52833">
    <property type="entry name" value="Thioredoxin-like"/>
    <property type="match status" value="1"/>
</dbReference>
<keyword evidence="3" id="KW-0201">Cytochrome c-type biogenesis</keyword>
<gene>
    <name evidence="8" type="primary">dsbE</name>
    <name evidence="8" type="ORF">NCTC8284_03432</name>
</gene>
<dbReference type="InterPro" id="IPR050553">
    <property type="entry name" value="Thioredoxin_ResA/DsbE_sf"/>
</dbReference>
<name>A0A448MST6_9PAST</name>
<feature type="transmembrane region" description="Helical" evidence="6">
    <location>
        <begin position="20"/>
        <end position="40"/>
    </location>
</feature>
<evidence type="ECO:0000256" key="1">
    <source>
        <dbReference type="ARBA" id="ARBA00004383"/>
    </source>
</evidence>
<dbReference type="InterPro" id="IPR013766">
    <property type="entry name" value="Thioredoxin_domain"/>
</dbReference>
<dbReference type="NCBIfam" id="TIGR00385">
    <property type="entry name" value="dsbE"/>
    <property type="match status" value="1"/>
</dbReference>
<feature type="domain" description="Thioredoxin" evidence="7">
    <location>
        <begin position="50"/>
        <end position="190"/>
    </location>
</feature>
<comment type="similarity">
    <text evidence="2">Belongs to the thioredoxin family. DsbE subfamily.</text>
</comment>
<dbReference type="GO" id="GO:0005886">
    <property type="term" value="C:plasma membrane"/>
    <property type="evidence" value="ECO:0007669"/>
    <property type="project" value="UniProtKB-SubCell"/>
</dbReference>
<dbReference type="EMBL" id="LR134405">
    <property type="protein sequence ID" value="VEH68202.1"/>
    <property type="molecule type" value="Genomic_DNA"/>
</dbReference>
<sequence>MRFVAHSLYAENRKDNEEKITLFTPLLMLLGVCILLIAGLNQDPKKIASALINKPIPEFYQANLLAPSKAISPKNFPKQPFLLNIWGSWCGYCKEEHPLLMDIAQTIPIIGIDYRDNPQNGREMLKRMGNPFLLTIDDSQGELAMKLGVDGAPETYLVDAHGIIRYRHSGLLDRETWKNVFIPKIQELTKNENLFNRTFIRF</sequence>
<dbReference type="CDD" id="cd03010">
    <property type="entry name" value="TlpA_like_DsbE"/>
    <property type="match status" value="1"/>
</dbReference>
<evidence type="ECO:0000256" key="6">
    <source>
        <dbReference type="SAM" id="Phobius"/>
    </source>
</evidence>
<dbReference type="PROSITE" id="PS00194">
    <property type="entry name" value="THIOREDOXIN_1"/>
    <property type="match status" value="1"/>
</dbReference>
<dbReference type="InterPro" id="IPR013740">
    <property type="entry name" value="Redoxin"/>
</dbReference>
<evidence type="ECO:0000313" key="8">
    <source>
        <dbReference type="EMBL" id="VEH68202.1"/>
    </source>
</evidence>
<dbReference type="KEGG" id="rpne:NCTC8284_03432"/>
<evidence type="ECO:0000256" key="3">
    <source>
        <dbReference type="ARBA" id="ARBA00022748"/>
    </source>
</evidence>
<keyword evidence="6" id="KW-1133">Transmembrane helix</keyword>